<dbReference type="Proteomes" id="UP000482209">
    <property type="component" value="Unassembled WGS sequence"/>
</dbReference>
<evidence type="ECO:0000313" key="1">
    <source>
        <dbReference type="EMBL" id="MSS63806.1"/>
    </source>
</evidence>
<sequence>MGCKQKAPSKKILPTGERQTKSVTLEDWGKVNFVSLFPDSVENPVRFYLTSRKVFKSKITLLAKLF</sequence>
<name>A0A6L5XY60_9FIRM</name>
<proteinExistence type="predicted"/>
<comment type="caution">
    <text evidence="1">The sequence shown here is derived from an EMBL/GenBank/DDBJ whole genome shotgun (WGS) entry which is preliminary data.</text>
</comment>
<gene>
    <name evidence="1" type="ORF">FYJ58_07940</name>
</gene>
<protein>
    <submittedName>
        <fullName evidence="1">Uncharacterized protein</fullName>
    </submittedName>
</protein>
<evidence type="ECO:0000313" key="2">
    <source>
        <dbReference type="Proteomes" id="UP000482209"/>
    </source>
</evidence>
<organism evidence="1 2">
    <name type="scientific">Velocimicrobium porci</name>
    <dbReference type="NCBI Taxonomy" id="2606634"/>
    <lineage>
        <taxon>Bacteria</taxon>
        <taxon>Bacillati</taxon>
        <taxon>Bacillota</taxon>
        <taxon>Clostridia</taxon>
        <taxon>Lachnospirales</taxon>
        <taxon>Lachnospiraceae</taxon>
        <taxon>Velocimicrobium</taxon>
    </lineage>
</organism>
<keyword evidence="2" id="KW-1185">Reference proteome</keyword>
<dbReference type="EMBL" id="VUMT01000010">
    <property type="protein sequence ID" value="MSS63806.1"/>
    <property type="molecule type" value="Genomic_DNA"/>
</dbReference>
<accession>A0A6L5XY60</accession>
<dbReference type="AlphaFoldDB" id="A0A6L5XY60"/>
<reference evidence="1 2" key="1">
    <citation type="submission" date="2019-08" db="EMBL/GenBank/DDBJ databases">
        <title>In-depth cultivation of the pig gut microbiome towards novel bacterial diversity and tailored functional studies.</title>
        <authorList>
            <person name="Wylensek D."/>
            <person name="Hitch T.C.A."/>
            <person name="Clavel T."/>
        </authorList>
    </citation>
    <scope>NUCLEOTIDE SEQUENCE [LARGE SCALE GENOMIC DNA]</scope>
    <source>
        <strain evidence="1 2">WCA-693-APC-MOT-I</strain>
    </source>
</reference>